<keyword evidence="2" id="KW-0560">Oxidoreductase</keyword>
<dbReference type="AlphaFoldDB" id="A0A0P8A0N6"/>
<proteinExistence type="predicted"/>
<evidence type="ECO:0000313" key="2">
    <source>
        <dbReference type="EMBL" id="KPQ36478.1"/>
    </source>
</evidence>
<dbReference type="Proteomes" id="UP000050465">
    <property type="component" value="Unassembled WGS sequence"/>
</dbReference>
<dbReference type="Gene3D" id="3.40.50.360">
    <property type="match status" value="1"/>
</dbReference>
<feature type="domain" description="NADPH-dependent FMN reductase-like" evidence="1">
    <location>
        <begin position="2"/>
        <end position="146"/>
    </location>
</feature>
<evidence type="ECO:0000259" key="1">
    <source>
        <dbReference type="Pfam" id="PF03358"/>
    </source>
</evidence>
<dbReference type="PANTHER" id="PTHR30543:SF21">
    <property type="entry name" value="NAD(P)H-DEPENDENT FMN REDUCTASE LOT6"/>
    <property type="match status" value="1"/>
</dbReference>
<comment type="caution">
    <text evidence="2">The sequence shown here is derived from an EMBL/GenBank/DDBJ whole genome shotgun (WGS) entry which is preliminary data.</text>
</comment>
<dbReference type="SUPFAM" id="SSF52218">
    <property type="entry name" value="Flavoproteins"/>
    <property type="match status" value="1"/>
</dbReference>
<accession>A0A0P8A0N6</accession>
<dbReference type="GO" id="GO:0010181">
    <property type="term" value="F:FMN binding"/>
    <property type="evidence" value="ECO:0007669"/>
    <property type="project" value="TreeGrafter"/>
</dbReference>
<dbReference type="InterPro" id="IPR005025">
    <property type="entry name" value="FMN_Rdtase-like_dom"/>
</dbReference>
<protein>
    <submittedName>
        <fullName evidence="2">FMN reductase</fullName>
        <ecNumber evidence="2">1.5.1.38</ecNumber>
    </submittedName>
</protein>
<name>A0A0P8A0N6_9CYAN</name>
<dbReference type="GO" id="GO:0052873">
    <property type="term" value="F:FMN reductase (NADPH) activity"/>
    <property type="evidence" value="ECO:0007669"/>
    <property type="project" value="UniProtKB-EC"/>
</dbReference>
<dbReference type="PANTHER" id="PTHR30543">
    <property type="entry name" value="CHROMATE REDUCTASE"/>
    <property type="match status" value="1"/>
</dbReference>
<dbReference type="PATRIC" id="fig|1666911.3.peg.5197"/>
<dbReference type="EMBL" id="LJZR01000006">
    <property type="protein sequence ID" value="KPQ36478.1"/>
    <property type="molecule type" value="Genomic_DNA"/>
</dbReference>
<dbReference type="InterPro" id="IPR029039">
    <property type="entry name" value="Flavoprotein-like_sf"/>
</dbReference>
<dbReference type="STRING" id="1666911.HLUCCA11_06335"/>
<reference evidence="2 3" key="1">
    <citation type="submission" date="2015-09" db="EMBL/GenBank/DDBJ databases">
        <title>Identification and resolution of microdiversity through metagenomic sequencing of parallel consortia.</title>
        <authorList>
            <person name="Nelson W.C."/>
            <person name="Romine M.F."/>
            <person name="Lindemann S.R."/>
        </authorList>
    </citation>
    <scope>NUCLEOTIDE SEQUENCE [LARGE SCALE GENOMIC DNA]</scope>
    <source>
        <strain evidence="2">Ana</strain>
    </source>
</reference>
<evidence type="ECO:0000313" key="3">
    <source>
        <dbReference type="Proteomes" id="UP000050465"/>
    </source>
</evidence>
<dbReference type="InterPro" id="IPR050712">
    <property type="entry name" value="NAD(P)H-dep_reductase"/>
</dbReference>
<gene>
    <name evidence="2" type="primary">ssuE</name>
    <name evidence="2" type="ORF">HLUCCA11_06335</name>
</gene>
<dbReference type="EC" id="1.5.1.38" evidence="2"/>
<organism evidence="2 3">
    <name type="scientific">Phormidesmis priestleyi Ana</name>
    <dbReference type="NCBI Taxonomy" id="1666911"/>
    <lineage>
        <taxon>Bacteria</taxon>
        <taxon>Bacillati</taxon>
        <taxon>Cyanobacteriota</taxon>
        <taxon>Cyanophyceae</taxon>
        <taxon>Leptolyngbyales</taxon>
        <taxon>Leptolyngbyaceae</taxon>
        <taxon>Phormidesmis</taxon>
    </lineage>
</organism>
<dbReference type="Pfam" id="PF03358">
    <property type="entry name" value="FMN_red"/>
    <property type="match status" value="1"/>
</dbReference>
<dbReference type="GO" id="GO:0005829">
    <property type="term" value="C:cytosol"/>
    <property type="evidence" value="ECO:0007669"/>
    <property type="project" value="TreeGrafter"/>
</dbReference>
<sequence length="179" mass="19310">MVKIVGIGGSLRDDSYSMQALAIALNKVQALGAEVETLDLRKMQLPFCDAGDSYPDYPDVERLKKTVAQADGLILATPEYHGSVSGVIKNALDLMSFTELSGKVAGAISVLGGQANSNALNELRLIMRWVHAWVIPEQIAIGQAWQAFAPDGSLKDEKLDQRFDDFASSLVSNTQKLAS</sequence>